<sequence length="452" mass="50204">GKTIAKRWAKTKAKLPHSFCISASLAVSAALFSLARLILLSKSTMRGTSSAGARFVLWIMYASSLAFVMLTTSVVLQLHFNILLRKPHIAQAMNRWSEAVCWGFSAIITHPILYNYGTLVWDEAFKSVRILQPTSSFVGVMWATNYMWMASAIAYCIVVSALISVRLWPMWSRMRSLDSEDTIHPTGMAHNFEKSRHHSYMQSSITAIPGCVQPVVRDIPGHISLTNAQIEAKKFNMAHFHLLYSLKGGRNSIKSLGNNKLAGQVGNQLILTPYGTPRRRKNIRFAAQRTLLYPIIAIICNILTLASASCAVLPLGLSVAASVLPSLLGILNCCTFLLHPSLSDIWEATGIEHAFNAAVYVLTLGRAGRHWSKKPTKSAAIQFEPRDERPVFARKAAATNGRVRSVNGRRLPPQIKVPDQSNLITPLEFLQLDVISPFVFNQKFFFRPSLFP</sequence>
<keyword evidence="2" id="KW-1185">Reference proteome</keyword>
<feature type="non-terminal residue" evidence="1">
    <location>
        <position position="1"/>
    </location>
</feature>
<dbReference type="EMBL" id="JAMZIH010006304">
    <property type="protein sequence ID" value="KAJ1674064.1"/>
    <property type="molecule type" value="Genomic_DNA"/>
</dbReference>
<name>A0ACC1HJH4_9FUNG</name>
<reference evidence="1" key="1">
    <citation type="submission" date="2022-06" db="EMBL/GenBank/DDBJ databases">
        <title>Phylogenomic reconstructions and comparative analyses of Kickxellomycotina fungi.</title>
        <authorList>
            <person name="Reynolds N.K."/>
            <person name="Stajich J.E."/>
            <person name="Barry K."/>
            <person name="Grigoriev I.V."/>
            <person name="Crous P."/>
            <person name="Smith M.E."/>
        </authorList>
    </citation>
    <scope>NUCLEOTIDE SEQUENCE</scope>
    <source>
        <strain evidence="1">RSA 2271</strain>
    </source>
</reference>
<accession>A0ACC1HJH4</accession>
<evidence type="ECO:0000313" key="1">
    <source>
        <dbReference type="EMBL" id="KAJ1674064.1"/>
    </source>
</evidence>
<protein>
    <submittedName>
        <fullName evidence="1">Uncharacterized protein</fullName>
    </submittedName>
</protein>
<organism evidence="1 2">
    <name type="scientific">Spiromyces aspiralis</name>
    <dbReference type="NCBI Taxonomy" id="68401"/>
    <lineage>
        <taxon>Eukaryota</taxon>
        <taxon>Fungi</taxon>
        <taxon>Fungi incertae sedis</taxon>
        <taxon>Zoopagomycota</taxon>
        <taxon>Kickxellomycotina</taxon>
        <taxon>Kickxellomycetes</taxon>
        <taxon>Kickxellales</taxon>
        <taxon>Kickxellaceae</taxon>
        <taxon>Spiromyces</taxon>
    </lineage>
</organism>
<feature type="non-terminal residue" evidence="1">
    <location>
        <position position="452"/>
    </location>
</feature>
<gene>
    <name evidence="1" type="ORF">EV182_004038</name>
</gene>
<evidence type="ECO:0000313" key="2">
    <source>
        <dbReference type="Proteomes" id="UP001145114"/>
    </source>
</evidence>
<comment type="caution">
    <text evidence="1">The sequence shown here is derived from an EMBL/GenBank/DDBJ whole genome shotgun (WGS) entry which is preliminary data.</text>
</comment>
<dbReference type="Proteomes" id="UP001145114">
    <property type="component" value="Unassembled WGS sequence"/>
</dbReference>
<proteinExistence type="predicted"/>